<name>A0A1J4JFL1_9EUKA</name>
<sequence>MDPSNIYTDLRKWEVGGWQSSKMSAKVNGRWTYFFPKDGHQPLNRREPIHFCDGYKPPNHVKSEFQNYPKIDVHPYRKQRVLTHLKQKAPLVFSSPQNLSTHRSTSLKPTAWESNISHIPQMKIYPSNLKGKSETANHDHICTQNYSDSLKKDDFDACQMKNLPTSKIEANDDHEIFNLKVKPLAKTNVVTPRYRPVTQFSVKESNK</sequence>
<comment type="caution">
    <text evidence="1">The sequence shown here is derived from an EMBL/GenBank/DDBJ whole genome shotgun (WGS) entry which is preliminary data.</text>
</comment>
<keyword evidence="2" id="KW-1185">Reference proteome</keyword>
<dbReference type="GeneID" id="94845104"/>
<gene>
    <name evidence="1" type="ORF">TRFO_35688</name>
</gene>
<dbReference type="VEuPathDB" id="TrichDB:TRFO_35688"/>
<proteinExistence type="predicted"/>
<dbReference type="RefSeq" id="XP_068351143.1">
    <property type="nucleotide sequence ID" value="XM_068510400.1"/>
</dbReference>
<dbReference type="Proteomes" id="UP000179807">
    <property type="component" value="Unassembled WGS sequence"/>
</dbReference>
<protein>
    <submittedName>
        <fullName evidence="1">Uncharacterized protein</fullName>
    </submittedName>
</protein>
<evidence type="ECO:0000313" key="1">
    <source>
        <dbReference type="EMBL" id="OHS98006.1"/>
    </source>
</evidence>
<dbReference type="AlphaFoldDB" id="A0A1J4JFL1"/>
<organism evidence="1 2">
    <name type="scientific">Tritrichomonas foetus</name>
    <dbReference type="NCBI Taxonomy" id="1144522"/>
    <lineage>
        <taxon>Eukaryota</taxon>
        <taxon>Metamonada</taxon>
        <taxon>Parabasalia</taxon>
        <taxon>Tritrichomonadida</taxon>
        <taxon>Tritrichomonadidae</taxon>
        <taxon>Tritrichomonas</taxon>
    </lineage>
</organism>
<dbReference type="EMBL" id="MLAK01001081">
    <property type="protein sequence ID" value="OHS98006.1"/>
    <property type="molecule type" value="Genomic_DNA"/>
</dbReference>
<accession>A0A1J4JFL1</accession>
<dbReference type="OrthoDB" id="10610162at2759"/>
<evidence type="ECO:0000313" key="2">
    <source>
        <dbReference type="Proteomes" id="UP000179807"/>
    </source>
</evidence>
<reference evidence="1" key="1">
    <citation type="submission" date="2016-10" db="EMBL/GenBank/DDBJ databases">
        <authorList>
            <person name="Benchimol M."/>
            <person name="Almeida L.G."/>
            <person name="Vasconcelos A.T."/>
            <person name="Perreira-Neves A."/>
            <person name="Rosa I.A."/>
            <person name="Tasca T."/>
            <person name="Bogo M.R."/>
            <person name="de Souza W."/>
        </authorList>
    </citation>
    <scope>NUCLEOTIDE SEQUENCE [LARGE SCALE GENOMIC DNA]</scope>
    <source>
        <strain evidence="1">K</strain>
    </source>
</reference>